<feature type="chain" id="PRO_5003841550" description="Ubiquitin-like domain-containing protein" evidence="2">
    <location>
        <begin position="23"/>
        <end position="540"/>
    </location>
</feature>
<gene>
    <name evidence="3" type="ORF">THAOC_07131</name>
</gene>
<protein>
    <recommendedName>
        <fullName evidence="5">Ubiquitin-like domain-containing protein</fullName>
    </recommendedName>
</protein>
<comment type="caution">
    <text evidence="3">The sequence shown here is derived from an EMBL/GenBank/DDBJ whole genome shotgun (WGS) entry which is preliminary data.</text>
</comment>
<dbReference type="GO" id="GO:0005634">
    <property type="term" value="C:nucleus"/>
    <property type="evidence" value="ECO:0007669"/>
    <property type="project" value="TreeGrafter"/>
</dbReference>
<evidence type="ECO:0000256" key="1">
    <source>
        <dbReference type="SAM" id="MobiDB-lite"/>
    </source>
</evidence>
<dbReference type="PANTHER" id="PTHR12710:SF0">
    <property type="entry name" value="NUCLEAR PROTEIN LOCALIZATION PROTEIN 4 HOMOLOG"/>
    <property type="match status" value="1"/>
</dbReference>
<accession>K0T114</accession>
<evidence type="ECO:0000313" key="4">
    <source>
        <dbReference type="Proteomes" id="UP000266841"/>
    </source>
</evidence>
<dbReference type="OMA" id="KYARGQK"/>
<dbReference type="AlphaFoldDB" id="K0T114"/>
<dbReference type="PANTHER" id="PTHR12710">
    <property type="entry name" value="NUCLEAR PROTEIN LOCALIZATION 4"/>
    <property type="match status" value="1"/>
</dbReference>
<dbReference type="OrthoDB" id="10251089at2759"/>
<dbReference type="Proteomes" id="UP000266841">
    <property type="component" value="Unassembled WGS sequence"/>
</dbReference>
<feature type="signal peptide" evidence="2">
    <location>
        <begin position="1"/>
        <end position="22"/>
    </location>
</feature>
<feature type="region of interest" description="Disordered" evidence="1">
    <location>
        <begin position="117"/>
        <end position="146"/>
    </location>
</feature>
<dbReference type="GO" id="GO:0006511">
    <property type="term" value="P:ubiquitin-dependent protein catabolic process"/>
    <property type="evidence" value="ECO:0007669"/>
    <property type="project" value="InterPro"/>
</dbReference>
<reference evidence="3 4" key="1">
    <citation type="journal article" date="2012" name="Genome Biol.">
        <title>Genome and low-iron response of an oceanic diatom adapted to chronic iron limitation.</title>
        <authorList>
            <person name="Lommer M."/>
            <person name="Specht M."/>
            <person name="Roy A.S."/>
            <person name="Kraemer L."/>
            <person name="Andreson R."/>
            <person name="Gutowska M.A."/>
            <person name="Wolf J."/>
            <person name="Bergner S.V."/>
            <person name="Schilhabel M.B."/>
            <person name="Klostermeier U.C."/>
            <person name="Beiko R.G."/>
            <person name="Rosenstiel P."/>
            <person name="Hippler M."/>
            <person name="Laroche J."/>
        </authorList>
    </citation>
    <scope>NUCLEOTIDE SEQUENCE [LARGE SCALE GENOMIC DNA]</scope>
    <source>
        <strain evidence="3 4">CCMP1005</strain>
    </source>
</reference>
<keyword evidence="2" id="KW-0732">Signal</keyword>
<feature type="region of interest" description="Disordered" evidence="1">
    <location>
        <begin position="202"/>
        <end position="223"/>
    </location>
</feature>
<sequence>MIKPRLSACLGLAAFLRCRASADPAQTIVRVRTVDGSILRVEIPSDGETSTLSAVLDSAGLDYDESNGLKCQIGLPGRPGSCNLDLSNGDHREKTVGELGLTHGSMITITRPTKKSIVKPKDEKKTNESERFDPFPDLSKSSSYTAASRRARAMARGARGSSYGDISRVRGQMHVIEPQSTGPLTRVYVCQVGAARFQNHCIQKKAPPAKPSSKSRKQKEPLPEVENRVALLFGTINSERVDQNRKRARTSLTSTTEEEKMCGVAKVHALFELPNQKPLLKGKHYDDECLLKAYCDVPKGKKESAVDRAVRVADWLGLRPIGWMFSYADEDRHDDGDALPVHGRDSIVGAKLQIETMKRLGRREGKKFITLALDGRMGATEAFQLSDVCVQMVAEGALKAPTVDESLQGTRSMELTDPVVISGEETTKLDTVLLLVNTAMLSHVGLYSGGEDAPVGGSVKKSSGALLVKTRKRLLSALDRSNSVLKELCDFDVLLALDGMMSREDSEQLCLLVRKYARGQKKGTNLTPHLKLTLRSLLDN</sequence>
<name>K0T114_THAOC</name>
<dbReference type="GO" id="GO:0031625">
    <property type="term" value="F:ubiquitin protein ligase binding"/>
    <property type="evidence" value="ECO:0007669"/>
    <property type="project" value="TreeGrafter"/>
</dbReference>
<feature type="compositionally biased region" description="Basic and acidic residues" evidence="1">
    <location>
        <begin position="119"/>
        <end position="134"/>
    </location>
</feature>
<evidence type="ECO:0000313" key="3">
    <source>
        <dbReference type="EMBL" id="EJK71430.1"/>
    </source>
</evidence>
<evidence type="ECO:0008006" key="5">
    <source>
        <dbReference type="Google" id="ProtNLM"/>
    </source>
</evidence>
<dbReference type="GO" id="GO:0043130">
    <property type="term" value="F:ubiquitin binding"/>
    <property type="evidence" value="ECO:0007669"/>
    <property type="project" value="TreeGrafter"/>
</dbReference>
<dbReference type="InterPro" id="IPR016563">
    <property type="entry name" value="Npl4"/>
</dbReference>
<dbReference type="eggNOG" id="ENOG502SE13">
    <property type="taxonomic scope" value="Eukaryota"/>
</dbReference>
<evidence type="ECO:0000256" key="2">
    <source>
        <dbReference type="SAM" id="SignalP"/>
    </source>
</evidence>
<dbReference type="EMBL" id="AGNL01007232">
    <property type="protein sequence ID" value="EJK71430.1"/>
    <property type="molecule type" value="Genomic_DNA"/>
</dbReference>
<organism evidence="3 4">
    <name type="scientific">Thalassiosira oceanica</name>
    <name type="common">Marine diatom</name>
    <dbReference type="NCBI Taxonomy" id="159749"/>
    <lineage>
        <taxon>Eukaryota</taxon>
        <taxon>Sar</taxon>
        <taxon>Stramenopiles</taxon>
        <taxon>Ochrophyta</taxon>
        <taxon>Bacillariophyta</taxon>
        <taxon>Coscinodiscophyceae</taxon>
        <taxon>Thalassiosirophycidae</taxon>
        <taxon>Thalassiosirales</taxon>
        <taxon>Thalassiosiraceae</taxon>
        <taxon>Thalassiosira</taxon>
    </lineage>
</organism>
<proteinExistence type="predicted"/>
<keyword evidence="4" id="KW-1185">Reference proteome</keyword>